<organism evidence="1 2">
    <name type="scientific">Penstemon smallii</name>
    <dbReference type="NCBI Taxonomy" id="265156"/>
    <lineage>
        <taxon>Eukaryota</taxon>
        <taxon>Viridiplantae</taxon>
        <taxon>Streptophyta</taxon>
        <taxon>Embryophyta</taxon>
        <taxon>Tracheophyta</taxon>
        <taxon>Spermatophyta</taxon>
        <taxon>Magnoliopsida</taxon>
        <taxon>eudicotyledons</taxon>
        <taxon>Gunneridae</taxon>
        <taxon>Pentapetalae</taxon>
        <taxon>asterids</taxon>
        <taxon>lamiids</taxon>
        <taxon>Lamiales</taxon>
        <taxon>Plantaginaceae</taxon>
        <taxon>Cheloneae</taxon>
        <taxon>Penstemon</taxon>
    </lineage>
</organism>
<sequence>MSFTSLLLQEAKAGNLKDVALLTGACHRISDAMNSQFSRRFSLFYVKKKVEQLRHRNNTFNKFLHTPGVWYDTQNCETHMETPLFRLNGEPFHLKLSYIFDDSGVATFPKDLTGSPEWPIHIRDSDDDEKAVVPYAETSGCLPPLPKE</sequence>
<evidence type="ECO:0000313" key="1">
    <source>
        <dbReference type="EMBL" id="KAL3813098.1"/>
    </source>
</evidence>
<proteinExistence type="predicted"/>
<evidence type="ECO:0000313" key="2">
    <source>
        <dbReference type="Proteomes" id="UP001634393"/>
    </source>
</evidence>
<gene>
    <name evidence="1" type="ORF">ACJIZ3_014366</name>
</gene>
<protein>
    <submittedName>
        <fullName evidence="1">Uncharacterized protein</fullName>
    </submittedName>
</protein>
<comment type="caution">
    <text evidence="1">The sequence shown here is derived from an EMBL/GenBank/DDBJ whole genome shotgun (WGS) entry which is preliminary data.</text>
</comment>
<accession>A0ABD3RJN4</accession>
<dbReference type="EMBL" id="JBJXBP010000008">
    <property type="protein sequence ID" value="KAL3813098.1"/>
    <property type="molecule type" value="Genomic_DNA"/>
</dbReference>
<reference evidence="1 2" key="1">
    <citation type="submission" date="2024-12" db="EMBL/GenBank/DDBJ databases">
        <title>The unique morphological basis and parallel evolutionary history of personate flowers in Penstemon.</title>
        <authorList>
            <person name="Depatie T.H."/>
            <person name="Wessinger C.A."/>
        </authorList>
    </citation>
    <scope>NUCLEOTIDE SEQUENCE [LARGE SCALE GENOMIC DNA]</scope>
    <source>
        <strain evidence="1">WTNN_2</strain>
        <tissue evidence="1">Leaf</tissue>
    </source>
</reference>
<name>A0ABD3RJN4_9LAMI</name>
<dbReference type="AlphaFoldDB" id="A0ABD3RJN4"/>
<keyword evidence="2" id="KW-1185">Reference proteome</keyword>
<dbReference type="Proteomes" id="UP001634393">
    <property type="component" value="Unassembled WGS sequence"/>
</dbReference>